<dbReference type="InterPro" id="IPR050928">
    <property type="entry name" value="ATP-dep_Zn_Metalloprotease"/>
</dbReference>
<sequence>MLRIPSYYRSSSLRNILEIVKPHFVYKETLWTQSTTNWKHLSSLKLFKWKQGVEPLLLSSCFVHKCFLNKNSTEWNRWSLFAGQPKGFGRFDRKGETKKDEESTKRKQEEAEDKQRQQQQQQESPPPPPPPSPPDYSLVIQQVLLALLILGVLSAFGRSEATRKEIDFQQFVQDLLEPGLVDYIEVVNKSIARVYVKEHEGFSTGNHTSSSNHDAQVANEIFEQRKSQRQQQQSPEERIGQHQVVESVSDVRSLVTQIPKGKHAPYYFTIGSVESFENKLEQIQQDLGVSPNDFVPVIYSYEGNFLNELFRVFPTLLLLGLTLMIFRGGMGSGVSSSSGRNIFQVGRANPTVIRPGDKGKTPKVTFKDVAGLDEAKVEIMEFVDFLKKPEKYRRLGAKLPKGALLVGPPGTGKTLLAKATAGEASVPFFSTSGSDFIEMFVGVGPSRIRDLFAQARANAPCIVFIDEIDAVGRARGRGGFAGGNDERENTLNALLVEMDGFTSSTGVVVFAGTNRADILDKALLRPGRFDRQVLIDKPDIRGRYQIFLVHLKPLKLADDMSTIAKRLASLTPGFTGADIANICNEAALIAARDNRNKVSMMDFEAATDRVIGGLEKKNKVISKEERETVAHHEAGHAVAAWFLPHAEPLLKVSIVPRGQAALGFAQYLPKERYITSKEQLSDYMVMALGGRVAEQLLFHQITTGAQDDLDKVTKSAYAQVAVYGMSRALGPVSYNTSGEENTFEKPYSEETAELIDDQVKILVDEAYRRCEQLLTEHLDQVKALAARLLEKEVVREDDLVEILGPRPYAKLTDYDTFVSAYDDDRRKRLSSSHKEEDSKSSSSSKHDEEEEEEGDDDSSSHGGKKKGRHPPDGFVPELA</sequence>
<evidence type="ECO:0000256" key="2">
    <source>
        <dbReference type="ARBA" id="ARBA00004225"/>
    </source>
</evidence>
<comment type="similarity">
    <text evidence="4">In the N-terminal section; belongs to the AAA ATPase family.</text>
</comment>
<organism evidence="18 19">
    <name type="scientific">Galdieria yellowstonensis</name>
    <dbReference type="NCBI Taxonomy" id="3028027"/>
    <lineage>
        <taxon>Eukaryota</taxon>
        <taxon>Rhodophyta</taxon>
        <taxon>Bangiophyceae</taxon>
        <taxon>Galdieriales</taxon>
        <taxon>Galdieriaceae</taxon>
        <taxon>Galdieria</taxon>
    </lineage>
</organism>
<keyword evidence="13" id="KW-0482">Metalloprotease</keyword>
<comment type="cofactor">
    <cofactor evidence="1">
        <name>Zn(2+)</name>
        <dbReference type="ChEBI" id="CHEBI:29105"/>
    </cofactor>
</comment>
<comment type="caution">
    <text evidence="18">The sequence shown here is derived from an EMBL/GenBank/DDBJ whole genome shotgun (WGS) entry which is preliminary data.</text>
</comment>
<dbReference type="InterPro" id="IPR037219">
    <property type="entry name" value="Peptidase_M41-like"/>
</dbReference>
<evidence type="ECO:0000256" key="6">
    <source>
        <dbReference type="ARBA" id="ARBA00022692"/>
    </source>
</evidence>
<dbReference type="EMBL" id="JANCYU010000046">
    <property type="protein sequence ID" value="KAK4526976.1"/>
    <property type="molecule type" value="Genomic_DNA"/>
</dbReference>
<dbReference type="Pfam" id="PF06480">
    <property type="entry name" value="FtsH_ext"/>
    <property type="match status" value="1"/>
</dbReference>
<dbReference type="FunFam" id="1.20.58.760:FF:000003">
    <property type="entry name" value="AFG3-like AAA ATPase 2"/>
    <property type="match status" value="1"/>
</dbReference>
<feature type="region of interest" description="Disordered" evidence="16">
    <location>
        <begin position="91"/>
        <end position="136"/>
    </location>
</feature>
<dbReference type="GO" id="GO:0008270">
    <property type="term" value="F:zinc ion binding"/>
    <property type="evidence" value="ECO:0007669"/>
    <property type="project" value="InterPro"/>
</dbReference>
<evidence type="ECO:0000256" key="7">
    <source>
        <dbReference type="ARBA" id="ARBA00022723"/>
    </source>
</evidence>
<dbReference type="FunFam" id="3.40.50.300:FF:000001">
    <property type="entry name" value="ATP-dependent zinc metalloprotease FtsH"/>
    <property type="match status" value="1"/>
</dbReference>
<protein>
    <recommendedName>
        <fullName evidence="17">AAA+ ATPase domain-containing protein</fullName>
    </recommendedName>
</protein>
<evidence type="ECO:0000256" key="4">
    <source>
        <dbReference type="ARBA" id="ARBA00010550"/>
    </source>
</evidence>
<keyword evidence="6" id="KW-0812">Transmembrane</keyword>
<dbReference type="PROSITE" id="PS00674">
    <property type="entry name" value="AAA"/>
    <property type="match status" value="1"/>
</dbReference>
<dbReference type="NCBIfam" id="TIGR01241">
    <property type="entry name" value="FtsH_fam"/>
    <property type="match status" value="1"/>
</dbReference>
<comment type="subcellular location">
    <subcellularLocation>
        <location evidence="2">Mitochondrion membrane</location>
        <topology evidence="2">Multi-pass membrane protein</topology>
    </subcellularLocation>
</comment>
<evidence type="ECO:0000313" key="19">
    <source>
        <dbReference type="Proteomes" id="UP001300502"/>
    </source>
</evidence>
<dbReference type="PANTHER" id="PTHR43655">
    <property type="entry name" value="ATP-DEPENDENT PROTEASE"/>
    <property type="match status" value="1"/>
</dbReference>
<evidence type="ECO:0000259" key="17">
    <source>
        <dbReference type="SMART" id="SM00382"/>
    </source>
</evidence>
<dbReference type="GO" id="GO:0009535">
    <property type="term" value="C:chloroplast thylakoid membrane"/>
    <property type="evidence" value="ECO:0007669"/>
    <property type="project" value="TreeGrafter"/>
</dbReference>
<feature type="compositionally biased region" description="Pro residues" evidence="16">
    <location>
        <begin position="124"/>
        <end position="134"/>
    </location>
</feature>
<evidence type="ECO:0000256" key="8">
    <source>
        <dbReference type="ARBA" id="ARBA00022741"/>
    </source>
</evidence>
<dbReference type="SUPFAM" id="SSF52540">
    <property type="entry name" value="P-loop containing nucleoside triphosphate hydrolases"/>
    <property type="match status" value="1"/>
</dbReference>
<dbReference type="Gene3D" id="3.40.50.300">
    <property type="entry name" value="P-loop containing nucleotide triphosphate hydrolases"/>
    <property type="match status" value="1"/>
</dbReference>
<proteinExistence type="inferred from homology"/>
<dbReference type="Gene3D" id="1.20.58.760">
    <property type="entry name" value="Peptidase M41"/>
    <property type="match status" value="1"/>
</dbReference>
<evidence type="ECO:0000256" key="5">
    <source>
        <dbReference type="ARBA" id="ARBA00022670"/>
    </source>
</evidence>
<dbReference type="InterPro" id="IPR003960">
    <property type="entry name" value="ATPase_AAA_CS"/>
</dbReference>
<dbReference type="SMART" id="SM00382">
    <property type="entry name" value="AAA"/>
    <property type="match status" value="1"/>
</dbReference>
<evidence type="ECO:0000256" key="11">
    <source>
        <dbReference type="ARBA" id="ARBA00022840"/>
    </source>
</evidence>
<keyword evidence="7" id="KW-0479">Metal-binding</keyword>
<dbReference type="FunFam" id="1.10.8.60:FF:000019">
    <property type="entry name" value="AFG3-like AAA ATPase 2"/>
    <property type="match status" value="1"/>
</dbReference>
<comment type="similarity">
    <text evidence="3">In the C-terminal section; belongs to the peptidase M41 family.</text>
</comment>
<dbReference type="Gene3D" id="3.40.1690.20">
    <property type="match status" value="1"/>
</dbReference>
<dbReference type="AlphaFoldDB" id="A0AAV9II79"/>
<dbReference type="HAMAP" id="MF_01458">
    <property type="entry name" value="FtsH"/>
    <property type="match status" value="1"/>
</dbReference>
<keyword evidence="9" id="KW-0378">Hydrolase</keyword>
<dbReference type="GO" id="GO:0005745">
    <property type="term" value="C:m-AAA complex"/>
    <property type="evidence" value="ECO:0007669"/>
    <property type="project" value="TreeGrafter"/>
</dbReference>
<keyword evidence="11" id="KW-0067">ATP-binding</keyword>
<dbReference type="Pfam" id="PF17862">
    <property type="entry name" value="AAA_lid_3"/>
    <property type="match status" value="1"/>
</dbReference>
<keyword evidence="10" id="KW-0862">Zinc</keyword>
<feature type="domain" description="AAA+ ATPase" evidence="17">
    <location>
        <begin position="399"/>
        <end position="539"/>
    </location>
</feature>
<keyword evidence="8" id="KW-0547">Nucleotide-binding</keyword>
<evidence type="ECO:0000256" key="3">
    <source>
        <dbReference type="ARBA" id="ARBA00010044"/>
    </source>
</evidence>
<name>A0AAV9II79_9RHOD</name>
<dbReference type="GO" id="GO:0005524">
    <property type="term" value="F:ATP binding"/>
    <property type="evidence" value="ECO:0007669"/>
    <property type="project" value="UniProtKB-KW"/>
</dbReference>
<dbReference type="InterPro" id="IPR005936">
    <property type="entry name" value="FtsH"/>
</dbReference>
<dbReference type="GO" id="GO:0034982">
    <property type="term" value="P:mitochondrial protein processing"/>
    <property type="evidence" value="ECO:0007669"/>
    <property type="project" value="TreeGrafter"/>
</dbReference>
<evidence type="ECO:0000256" key="10">
    <source>
        <dbReference type="ARBA" id="ARBA00022833"/>
    </source>
</evidence>
<feature type="compositionally biased region" description="Acidic residues" evidence="16">
    <location>
        <begin position="848"/>
        <end position="857"/>
    </location>
</feature>
<dbReference type="InterPro" id="IPR003959">
    <property type="entry name" value="ATPase_AAA_core"/>
</dbReference>
<feature type="compositionally biased region" description="Basic and acidic residues" evidence="16">
    <location>
        <begin position="91"/>
        <end position="116"/>
    </location>
</feature>
<keyword evidence="5" id="KW-0645">Protease</keyword>
<reference evidence="18 19" key="1">
    <citation type="submission" date="2022-07" db="EMBL/GenBank/DDBJ databases">
        <title>Genome-wide signatures of adaptation to extreme environments.</title>
        <authorList>
            <person name="Cho C.H."/>
            <person name="Yoon H.S."/>
        </authorList>
    </citation>
    <scope>NUCLEOTIDE SEQUENCE [LARGE SCALE GENOMIC DNA]</scope>
    <source>
        <strain evidence="18 19">108.79 E11</strain>
    </source>
</reference>
<keyword evidence="19" id="KW-1185">Reference proteome</keyword>
<evidence type="ECO:0000256" key="12">
    <source>
        <dbReference type="ARBA" id="ARBA00022989"/>
    </source>
</evidence>
<dbReference type="InterPro" id="IPR027417">
    <property type="entry name" value="P-loop_NTPase"/>
</dbReference>
<dbReference type="InterPro" id="IPR011546">
    <property type="entry name" value="Pept_M41_FtsH_extracell"/>
</dbReference>
<evidence type="ECO:0000256" key="9">
    <source>
        <dbReference type="ARBA" id="ARBA00022801"/>
    </source>
</evidence>
<dbReference type="Gene3D" id="1.10.8.60">
    <property type="match status" value="1"/>
</dbReference>
<dbReference type="GO" id="GO:0004176">
    <property type="term" value="F:ATP-dependent peptidase activity"/>
    <property type="evidence" value="ECO:0007669"/>
    <property type="project" value="InterPro"/>
</dbReference>
<evidence type="ECO:0000256" key="13">
    <source>
        <dbReference type="ARBA" id="ARBA00023049"/>
    </source>
</evidence>
<gene>
    <name evidence="18" type="ORF">GAYE_SCF31G4897</name>
</gene>
<dbReference type="InterPro" id="IPR000642">
    <property type="entry name" value="Peptidase_M41"/>
</dbReference>
<accession>A0AAV9II79</accession>
<keyword evidence="12" id="KW-1133">Transmembrane helix</keyword>
<dbReference type="GO" id="GO:0016887">
    <property type="term" value="F:ATP hydrolysis activity"/>
    <property type="evidence" value="ECO:0007669"/>
    <property type="project" value="InterPro"/>
</dbReference>
<feature type="region of interest" description="Disordered" evidence="16">
    <location>
        <begin position="826"/>
        <end position="879"/>
    </location>
</feature>
<evidence type="ECO:0000256" key="14">
    <source>
        <dbReference type="ARBA" id="ARBA00023128"/>
    </source>
</evidence>
<evidence type="ECO:0000313" key="18">
    <source>
        <dbReference type="EMBL" id="KAK4526976.1"/>
    </source>
</evidence>
<dbReference type="InterPro" id="IPR003593">
    <property type="entry name" value="AAA+_ATPase"/>
</dbReference>
<dbReference type="Proteomes" id="UP001300502">
    <property type="component" value="Unassembled WGS sequence"/>
</dbReference>
<dbReference type="SUPFAM" id="SSF140990">
    <property type="entry name" value="FtsH protease domain-like"/>
    <property type="match status" value="1"/>
</dbReference>
<dbReference type="CDD" id="cd19501">
    <property type="entry name" value="RecA-like_FtsH"/>
    <property type="match status" value="1"/>
</dbReference>
<dbReference type="Pfam" id="PF00004">
    <property type="entry name" value="AAA"/>
    <property type="match status" value="1"/>
</dbReference>
<keyword evidence="14" id="KW-0496">Mitochondrion</keyword>
<dbReference type="InterPro" id="IPR041569">
    <property type="entry name" value="AAA_lid_3"/>
</dbReference>
<evidence type="ECO:0000256" key="16">
    <source>
        <dbReference type="SAM" id="MobiDB-lite"/>
    </source>
</evidence>
<dbReference type="GO" id="GO:0004222">
    <property type="term" value="F:metalloendopeptidase activity"/>
    <property type="evidence" value="ECO:0007669"/>
    <property type="project" value="InterPro"/>
</dbReference>
<dbReference type="Pfam" id="PF01434">
    <property type="entry name" value="Peptidase_M41"/>
    <property type="match status" value="1"/>
</dbReference>
<evidence type="ECO:0000256" key="15">
    <source>
        <dbReference type="ARBA" id="ARBA00023136"/>
    </source>
</evidence>
<feature type="compositionally biased region" description="Basic and acidic residues" evidence="16">
    <location>
        <begin position="826"/>
        <end position="847"/>
    </location>
</feature>
<keyword evidence="15" id="KW-0472">Membrane</keyword>
<evidence type="ECO:0000256" key="1">
    <source>
        <dbReference type="ARBA" id="ARBA00001947"/>
    </source>
</evidence>
<dbReference type="PANTHER" id="PTHR43655:SF2">
    <property type="entry name" value="AFG3 LIKE MATRIX AAA PEPTIDASE SUBUNIT 2, ISOFORM A"/>
    <property type="match status" value="1"/>
</dbReference>